<dbReference type="HOGENOM" id="CLU_963345_0_0_1"/>
<accession>B0DBC6</accession>
<reference evidence="1 2" key="1">
    <citation type="journal article" date="2008" name="Nature">
        <title>The genome of Laccaria bicolor provides insights into mycorrhizal symbiosis.</title>
        <authorList>
            <person name="Martin F."/>
            <person name="Aerts A."/>
            <person name="Ahren D."/>
            <person name="Brun A."/>
            <person name="Danchin E.G.J."/>
            <person name="Duchaussoy F."/>
            <person name="Gibon J."/>
            <person name="Kohler A."/>
            <person name="Lindquist E."/>
            <person name="Pereda V."/>
            <person name="Salamov A."/>
            <person name="Shapiro H.J."/>
            <person name="Wuyts J."/>
            <person name="Blaudez D."/>
            <person name="Buee M."/>
            <person name="Brokstein P."/>
            <person name="Canbaeck B."/>
            <person name="Cohen D."/>
            <person name="Courty P.E."/>
            <person name="Coutinho P.M."/>
            <person name="Delaruelle C."/>
            <person name="Detter J.C."/>
            <person name="Deveau A."/>
            <person name="DiFazio S."/>
            <person name="Duplessis S."/>
            <person name="Fraissinet-Tachet L."/>
            <person name="Lucic E."/>
            <person name="Frey-Klett P."/>
            <person name="Fourrey C."/>
            <person name="Feussner I."/>
            <person name="Gay G."/>
            <person name="Grimwood J."/>
            <person name="Hoegger P.J."/>
            <person name="Jain P."/>
            <person name="Kilaru S."/>
            <person name="Labbe J."/>
            <person name="Lin Y.C."/>
            <person name="Legue V."/>
            <person name="Le Tacon F."/>
            <person name="Marmeisse R."/>
            <person name="Melayah D."/>
            <person name="Montanini B."/>
            <person name="Muratet M."/>
            <person name="Nehls U."/>
            <person name="Niculita-Hirzel H."/>
            <person name="Oudot-Le Secq M.P."/>
            <person name="Peter M."/>
            <person name="Quesneville H."/>
            <person name="Rajashekar B."/>
            <person name="Reich M."/>
            <person name="Rouhier N."/>
            <person name="Schmutz J."/>
            <person name="Yin T."/>
            <person name="Chalot M."/>
            <person name="Henrissat B."/>
            <person name="Kuees U."/>
            <person name="Lucas S."/>
            <person name="Van de Peer Y."/>
            <person name="Podila G.K."/>
            <person name="Polle A."/>
            <person name="Pukkila P.J."/>
            <person name="Richardson P.M."/>
            <person name="Rouze P."/>
            <person name="Sanders I.R."/>
            <person name="Stajich J.E."/>
            <person name="Tunlid A."/>
            <person name="Tuskan G."/>
            <person name="Grigoriev I.V."/>
        </authorList>
    </citation>
    <scope>NUCLEOTIDE SEQUENCE [LARGE SCALE GENOMIC DNA]</scope>
    <source>
        <strain evidence="2">S238N-H82 / ATCC MYA-4686</strain>
    </source>
</reference>
<dbReference type="Proteomes" id="UP000001194">
    <property type="component" value="Unassembled WGS sequence"/>
</dbReference>
<proteinExistence type="predicted"/>
<organism evidence="2">
    <name type="scientific">Laccaria bicolor (strain S238N-H82 / ATCC MYA-4686)</name>
    <name type="common">Bicoloured deceiver</name>
    <name type="synonym">Laccaria laccata var. bicolor</name>
    <dbReference type="NCBI Taxonomy" id="486041"/>
    <lineage>
        <taxon>Eukaryota</taxon>
        <taxon>Fungi</taxon>
        <taxon>Dikarya</taxon>
        <taxon>Basidiomycota</taxon>
        <taxon>Agaricomycotina</taxon>
        <taxon>Agaricomycetes</taxon>
        <taxon>Agaricomycetidae</taxon>
        <taxon>Agaricales</taxon>
        <taxon>Agaricineae</taxon>
        <taxon>Hydnangiaceae</taxon>
        <taxon>Laccaria</taxon>
    </lineage>
</organism>
<name>B0DBC6_LACBS</name>
<dbReference type="PANTHER" id="PTHR36847">
    <property type="entry name" value="AMIDOLIGASE ENZYME"/>
    <property type="match status" value="1"/>
</dbReference>
<dbReference type="InParanoid" id="B0DBC6"/>
<dbReference type="OrthoDB" id="5291055at2759"/>
<protein>
    <submittedName>
        <fullName evidence="1">Predicted protein</fullName>
    </submittedName>
</protein>
<dbReference type="AlphaFoldDB" id="B0DBC6"/>
<dbReference type="EMBL" id="DS547102">
    <property type="protein sequence ID" value="EDR07968.1"/>
    <property type="molecule type" value="Genomic_DNA"/>
</dbReference>
<dbReference type="PANTHER" id="PTHR36847:SF1">
    <property type="entry name" value="AMIDOLIGASE ENZYME"/>
    <property type="match status" value="1"/>
</dbReference>
<dbReference type="GeneID" id="6076683"/>
<dbReference type="KEGG" id="lbc:LACBIDRAFT_327161"/>
<keyword evidence="2" id="KW-1185">Reference proteome</keyword>
<dbReference type="STRING" id="486041.B0DBC6"/>
<sequence>MGRLTDEPLCIGFEVELIVTPIMDRLRASDSGIGAGPSVPGSCGKTSRASAFGPLEVENPLDPEEGGKQAYRGWIVRGDPSLRPSSPEQVGFEFSSPIFRARDALWFEQIESIFTSLPDYFEIVPSERCGTHIHIKPEGGPSRKSNEFCADNRGGRHVEDMSGGDLRFVLGRIERKKKINTLVEYMCPGPEKGPPERNYVWNLTHVDVRRSCGTVEFRGAGMSGSKGEVEKWVTFVVGFVRSANLAEGNSYDPYADTDPTRRDLLDFVRGGILPPARRSLRRFKSDSQE</sequence>
<dbReference type="InterPro" id="IPR022025">
    <property type="entry name" value="Amidoligase_2"/>
</dbReference>
<evidence type="ECO:0000313" key="2">
    <source>
        <dbReference type="Proteomes" id="UP000001194"/>
    </source>
</evidence>
<evidence type="ECO:0000313" key="1">
    <source>
        <dbReference type="EMBL" id="EDR07968.1"/>
    </source>
</evidence>
<dbReference type="Pfam" id="PF12224">
    <property type="entry name" value="Amidoligase_2"/>
    <property type="match status" value="1"/>
</dbReference>
<gene>
    <name evidence="1" type="ORF">LACBIDRAFT_327161</name>
</gene>
<dbReference type="RefSeq" id="XP_001881038.1">
    <property type="nucleotide sequence ID" value="XM_001881003.1"/>
</dbReference>